<comment type="caution">
    <text evidence="2">The sequence shown here is derived from an EMBL/GenBank/DDBJ whole genome shotgun (WGS) entry which is preliminary data.</text>
</comment>
<evidence type="ECO:0000313" key="3">
    <source>
        <dbReference type="Proteomes" id="UP000237271"/>
    </source>
</evidence>
<keyword evidence="3" id="KW-1185">Reference proteome</keyword>
<dbReference type="EMBL" id="NCKW01006770">
    <property type="protein sequence ID" value="POM70804.1"/>
    <property type="molecule type" value="Genomic_DNA"/>
</dbReference>
<dbReference type="PANTHER" id="PTHR37069:SF2">
    <property type="entry name" value="PIGGYBAC TRANSPOSABLE ELEMENT-DERIVED PROTEIN DOMAIN-CONTAINING PROTEIN"/>
    <property type="match status" value="1"/>
</dbReference>
<dbReference type="AlphaFoldDB" id="A0A2P4XZ25"/>
<dbReference type="Proteomes" id="UP000237271">
    <property type="component" value="Unassembled WGS sequence"/>
</dbReference>
<feature type="compositionally biased region" description="Acidic residues" evidence="1">
    <location>
        <begin position="71"/>
        <end position="133"/>
    </location>
</feature>
<protein>
    <submittedName>
        <fullName evidence="2">Uncharacterized protein</fullName>
    </submittedName>
</protein>
<organism evidence="2 3">
    <name type="scientific">Phytophthora palmivora</name>
    <dbReference type="NCBI Taxonomy" id="4796"/>
    <lineage>
        <taxon>Eukaryota</taxon>
        <taxon>Sar</taxon>
        <taxon>Stramenopiles</taxon>
        <taxon>Oomycota</taxon>
        <taxon>Peronosporomycetes</taxon>
        <taxon>Peronosporales</taxon>
        <taxon>Peronosporaceae</taxon>
        <taxon>Phytophthora</taxon>
    </lineage>
</organism>
<dbReference type="OrthoDB" id="129751at2759"/>
<proteinExistence type="predicted"/>
<sequence>MKKTSTTYCPVKRKIANQNPPCNLPTYCPSLVCRVLTKVLKSQEYPTTVQTQALVLKVYYELRFSSIMSSDSEDDLNEIEEGEDPEEYGNLDSGDESAEDDIVDEDDPDDIAEDEGNGITNEELEDGDTEDPNSVEAISERHFAEKFLESLGGSEKVLVGDVMGQDMDKLRDHSVNGWSDPVCPDVYEYLQTPYEVVNEGQ</sequence>
<evidence type="ECO:0000256" key="1">
    <source>
        <dbReference type="SAM" id="MobiDB-lite"/>
    </source>
</evidence>
<accession>A0A2P4XZ25</accession>
<dbReference type="PANTHER" id="PTHR37069">
    <property type="entry name" value="DDE_TNP_1_7 DOMAIN-CONTAINING PROTEIN"/>
    <property type="match status" value="1"/>
</dbReference>
<feature type="region of interest" description="Disordered" evidence="1">
    <location>
        <begin position="70"/>
        <end position="139"/>
    </location>
</feature>
<evidence type="ECO:0000313" key="2">
    <source>
        <dbReference type="EMBL" id="POM70804.1"/>
    </source>
</evidence>
<name>A0A2P4XZ25_9STRA</name>
<reference evidence="2 3" key="1">
    <citation type="journal article" date="2017" name="Genome Biol. Evol.">
        <title>Phytophthora megakarya and P. palmivora, closely related causal agents of cacao black pod rot, underwent increases in genome sizes and gene numbers by different mechanisms.</title>
        <authorList>
            <person name="Ali S.S."/>
            <person name="Shao J."/>
            <person name="Lary D.J."/>
            <person name="Kronmiller B."/>
            <person name="Shen D."/>
            <person name="Strem M.D."/>
            <person name="Amoako-Attah I."/>
            <person name="Akrofi A.Y."/>
            <person name="Begoude B.A."/>
            <person name="Ten Hoopen G.M."/>
            <person name="Coulibaly K."/>
            <person name="Kebe B.I."/>
            <person name="Melnick R.L."/>
            <person name="Guiltinan M.J."/>
            <person name="Tyler B.M."/>
            <person name="Meinhardt L.W."/>
            <person name="Bailey B.A."/>
        </authorList>
    </citation>
    <scope>NUCLEOTIDE SEQUENCE [LARGE SCALE GENOMIC DNA]</scope>
    <source>
        <strain evidence="3">sbr112.9</strain>
    </source>
</reference>
<gene>
    <name evidence="2" type="ORF">PHPALM_12707</name>
</gene>